<proteinExistence type="predicted"/>
<keyword evidence="1" id="KW-1133">Transmembrane helix</keyword>
<evidence type="ECO:0000256" key="1">
    <source>
        <dbReference type="SAM" id="Phobius"/>
    </source>
</evidence>
<dbReference type="EMBL" id="JAPWTK010000008">
    <property type="protein sequence ID" value="KAJ8960416.1"/>
    <property type="molecule type" value="Genomic_DNA"/>
</dbReference>
<keyword evidence="1" id="KW-0812">Transmembrane</keyword>
<sequence length="77" mass="8807">MYHASMEVIEVKQLRDDIMWFFMLPKTIIFFSISIVLILLTIVGTIYDVKMHNIEKNLVAGYNNGTNLNGKASTNKV</sequence>
<evidence type="ECO:0000313" key="3">
    <source>
        <dbReference type="Proteomes" id="UP001162162"/>
    </source>
</evidence>
<evidence type="ECO:0000313" key="2">
    <source>
        <dbReference type="EMBL" id="KAJ8960416.1"/>
    </source>
</evidence>
<evidence type="ECO:0008006" key="4">
    <source>
        <dbReference type="Google" id="ProtNLM"/>
    </source>
</evidence>
<dbReference type="Proteomes" id="UP001162162">
    <property type="component" value="Unassembled WGS sequence"/>
</dbReference>
<dbReference type="AlphaFoldDB" id="A0AAV8ZAM8"/>
<comment type="caution">
    <text evidence="2">The sequence shown here is derived from an EMBL/GenBank/DDBJ whole genome shotgun (WGS) entry which is preliminary data.</text>
</comment>
<name>A0AAV8ZAM8_9CUCU</name>
<reference evidence="2" key="1">
    <citation type="journal article" date="2023" name="Insect Mol. Biol.">
        <title>Genome sequencing provides insights into the evolution of gene families encoding plant cell wall-degrading enzymes in longhorned beetles.</title>
        <authorList>
            <person name="Shin N.R."/>
            <person name="Okamura Y."/>
            <person name="Kirsch R."/>
            <person name="Pauchet Y."/>
        </authorList>
    </citation>
    <scope>NUCLEOTIDE SEQUENCE</scope>
    <source>
        <strain evidence="2">AMC_N1</strain>
    </source>
</reference>
<keyword evidence="3" id="KW-1185">Reference proteome</keyword>
<protein>
    <recommendedName>
        <fullName evidence="4">NADH dehydrogenase subunit 6</fullName>
    </recommendedName>
</protein>
<organism evidence="2 3">
    <name type="scientific">Aromia moschata</name>
    <dbReference type="NCBI Taxonomy" id="1265417"/>
    <lineage>
        <taxon>Eukaryota</taxon>
        <taxon>Metazoa</taxon>
        <taxon>Ecdysozoa</taxon>
        <taxon>Arthropoda</taxon>
        <taxon>Hexapoda</taxon>
        <taxon>Insecta</taxon>
        <taxon>Pterygota</taxon>
        <taxon>Neoptera</taxon>
        <taxon>Endopterygota</taxon>
        <taxon>Coleoptera</taxon>
        <taxon>Polyphaga</taxon>
        <taxon>Cucujiformia</taxon>
        <taxon>Chrysomeloidea</taxon>
        <taxon>Cerambycidae</taxon>
        <taxon>Cerambycinae</taxon>
        <taxon>Callichromatini</taxon>
        <taxon>Aromia</taxon>
    </lineage>
</organism>
<gene>
    <name evidence="2" type="ORF">NQ318_013697</name>
</gene>
<feature type="transmembrane region" description="Helical" evidence="1">
    <location>
        <begin position="20"/>
        <end position="47"/>
    </location>
</feature>
<keyword evidence="1" id="KW-0472">Membrane</keyword>
<accession>A0AAV8ZAM8</accession>